<accession>A0ACC2M3Q2</accession>
<keyword evidence="2" id="KW-1185">Reference proteome</keyword>
<gene>
    <name evidence="1" type="ORF">MRB53_017006</name>
</gene>
<reference evidence="1 2" key="1">
    <citation type="journal article" date="2022" name="Hortic Res">
        <title>A haplotype resolved chromosomal level avocado genome allows analysis of novel avocado genes.</title>
        <authorList>
            <person name="Nath O."/>
            <person name="Fletcher S.J."/>
            <person name="Hayward A."/>
            <person name="Shaw L.M."/>
            <person name="Masouleh A.K."/>
            <person name="Furtado A."/>
            <person name="Henry R.J."/>
            <person name="Mitter N."/>
        </authorList>
    </citation>
    <scope>NUCLEOTIDE SEQUENCE [LARGE SCALE GENOMIC DNA]</scope>
    <source>
        <strain evidence="2">cv. Hass</strain>
    </source>
</reference>
<name>A0ACC2M3Q2_PERAE</name>
<dbReference type="EMBL" id="CM056813">
    <property type="protein sequence ID" value="KAJ8640312.1"/>
    <property type="molecule type" value="Genomic_DNA"/>
</dbReference>
<protein>
    <submittedName>
        <fullName evidence="1">Uncharacterized protein</fullName>
    </submittedName>
</protein>
<evidence type="ECO:0000313" key="2">
    <source>
        <dbReference type="Proteomes" id="UP001234297"/>
    </source>
</evidence>
<dbReference type="Proteomes" id="UP001234297">
    <property type="component" value="Chromosome 5"/>
</dbReference>
<sequence>MPPKRRGGHVHGEQEDRLREENQQLRRQLMDLTQRLEALEVATQEEEDETSSASSLLSNVRRSNESRRWEAGLRFDIPEFFGMLTPDDCLDWLATINEILEFKERYNQSTDKPSSGPTGTGGGDAGYQKSSIIRPQDGSSSTIKCFKCGEVGHRASNCKSAKGNIGKGLLIELGEPAGDLPFDLVGDPIYDESREDTHEEKLQHVHDVVKQRLGDSNARYKQAADKKHREVIFEPGDFVWAVMMKERHPIGDYGKLTDKKIGPLEVLERLNNNAYRLKLPSHFKTSDVFNVKHLIPYVGDFSDDDFANSRANSFQPRGTDAMPIEKDLELQDSNPKQLRRSDQAVKKKLSPDYIYF</sequence>
<comment type="caution">
    <text evidence="1">The sequence shown here is derived from an EMBL/GenBank/DDBJ whole genome shotgun (WGS) entry which is preliminary data.</text>
</comment>
<proteinExistence type="predicted"/>
<organism evidence="1 2">
    <name type="scientific">Persea americana</name>
    <name type="common">Avocado</name>
    <dbReference type="NCBI Taxonomy" id="3435"/>
    <lineage>
        <taxon>Eukaryota</taxon>
        <taxon>Viridiplantae</taxon>
        <taxon>Streptophyta</taxon>
        <taxon>Embryophyta</taxon>
        <taxon>Tracheophyta</taxon>
        <taxon>Spermatophyta</taxon>
        <taxon>Magnoliopsida</taxon>
        <taxon>Magnoliidae</taxon>
        <taxon>Laurales</taxon>
        <taxon>Lauraceae</taxon>
        <taxon>Persea</taxon>
    </lineage>
</organism>
<evidence type="ECO:0000313" key="1">
    <source>
        <dbReference type="EMBL" id="KAJ8640312.1"/>
    </source>
</evidence>